<keyword evidence="4 13" id="KW-0813">Transport</keyword>
<keyword evidence="15" id="KW-0966">Cell projection</keyword>
<dbReference type="Proteomes" id="UP000295301">
    <property type="component" value="Unassembled WGS sequence"/>
</dbReference>
<evidence type="ECO:0000313" key="15">
    <source>
        <dbReference type="EMBL" id="TDK50197.1"/>
    </source>
</evidence>
<keyword evidence="11 13" id="KW-1006">Bacterial flagellum protein export</keyword>
<comment type="caution">
    <text evidence="13">Lacks conserved residue(s) required for the propagation of feature annotation.</text>
</comment>
<keyword evidence="8 13" id="KW-0653">Protein transport</keyword>
<evidence type="ECO:0000256" key="12">
    <source>
        <dbReference type="ARBA" id="ARBA00025078"/>
    </source>
</evidence>
<evidence type="ECO:0000256" key="2">
    <source>
        <dbReference type="ARBA" id="ARBA00010690"/>
    </source>
</evidence>
<feature type="region of interest" description="Disordered" evidence="14">
    <location>
        <begin position="1"/>
        <end position="33"/>
    </location>
</feature>
<accession>A0A4R5VEN6</accession>
<dbReference type="InterPro" id="IPR029025">
    <property type="entry name" value="T3SS_substrate_exporter_C"/>
</dbReference>
<organism evidence="15 16">
    <name type="scientific">Antarcticimicrobium luteum</name>
    <dbReference type="NCBI Taxonomy" id="2547397"/>
    <lineage>
        <taxon>Bacteria</taxon>
        <taxon>Pseudomonadati</taxon>
        <taxon>Pseudomonadota</taxon>
        <taxon>Alphaproteobacteria</taxon>
        <taxon>Rhodobacterales</taxon>
        <taxon>Paracoccaceae</taxon>
        <taxon>Antarcticimicrobium</taxon>
    </lineage>
</organism>
<gene>
    <name evidence="13 15" type="primary">flhB</name>
    <name evidence="15" type="ORF">E1832_07250</name>
</gene>
<name>A0A4R5VEN6_9RHOB</name>
<evidence type="ECO:0000256" key="1">
    <source>
        <dbReference type="ARBA" id="ARBA00004651"/>
    </source>
</evidence>
<evidence type="ECO:0000256" key="9">
    <source>
        <dbReference type="ARBA" id="ARBA00022989"/>
    </source>
</evidence>
<evidence type="ECO:0000256" key="3">
    <source>
        <dbReference type="ARBA" id="ARBA00021622"/>
    </source>
</evidence>
<dbReference type="FunFam" id="3.40.1690.10:FF:000001">
    <property type="entry name" value="Flagellar biosynthetic protein FlhB"/>
    <property type="match status" value="1"/>
</dbReference>
<evidence type="ECO:0000256" key="4">
    <source>
        <dbReference type="ARBA" id="ARBA00022448"/>
    </source>
</evidence>
<dbReference type="Gene3D" id="6.10.250.2080">
    <property type="match status" value="1"/>
</dbReference>
<dbReference type="Pfam" id="PF01312">
    <property type="entry name" value="Bac_export_2"/>
    <property type="match status" value="1"/>
</dbReference>
<evidence type="ECO:0000256" key="14">
    <source>
        <dbReference type="SAM" id="MobiDB-lite"/>
    </source>
</evidence>
<feature type="transmembrane region" description="Helical" evidence="13">
    <location>
        <begin position="36"/>
        <end position="55"/>
    </location>
</feature>
<dbReference type="InterPro" id="IPR006136">
    <property type="entry name" value="FlhB"/>
</dbReference>
<dbReference type="NCBIfam" id="TIGR00328">
    <property type="entry name" value="flhB"/>
    <property type="match status" value="1"/>
</dbReference>
<dbReference type="SUPFAM" id="SSF160544">
    <property type="entry name" value="EscU C-terminal domain-like"/>
    <property type="match status" value="1"/>
</dbReference>
<feature type="compositionally biased region" description="Basic and acidic residues" evidence="14">
    <location>
        <begin position="16"/>
        <end position="29"/>
    </location>
</feature>
<reference evidence="15 16" key="1">
    <citation type="submission" date="2019-03" db="EMBL/GenBank/DDBJ databases">
        <title>Ruegeria lutea sp. nov., a novel strain, isolated from marine sediment, the Masan Bay, South Korea.</title>
        <authorList>
            <person name="Kim J."/>
            <person name="Kim D.-Y."/>
            <person name="Lee S.-S."/>
        </authorList>
    </citation>
    <scope>NUCLEOTIDE SEQUENCE [LARGE SCALE GENOMIC DNA]</scope>
    <source>
        <strain evidence="15 16">318-1</strain>
    </source>
</reference>
<dbReference type="RefSeq" id="WP_133359069.1">
    <property type="nucleotide sequence ID" value="NZ_SMUV01000058.1"/>
</dbReference>
<dbReference type="OrthoDB" id="9807950at2"/>
<evidence type="ECO:0000256" key="10">
    <source>
        <dbReference type="ARBA" id="ARBA00023136"/>
    </source>
</evidence>
<dbReference type="PANTHER" id="PTHR30531:SF12">
    <property type="entry name" value="FLAGELLAR BIOSYNTHETIC PROTEIN FLHB"/>
    <property type="match status" value="1"/>
</dbReference>
<dbReference type="AlphaFoldDB" id="A0A4R5VEN6"/>
<evidence type="ECO:0000256" key="6">
    <source>
        <dbReference type="ARBA" id="ARBA00022692"/>
    </source>
</evidence>
<keyword evidence="15" id="KW-0282">Flagellum</keyword>
<dbReference type="PANTHER" id="PTHR30531">
    <property type="entry name" value="FLAGELLAR BIOSYNTHETIC PROTEIN FLHB"/>
    <property type="match status" value="1"/>
</dbReference>
<dbReference type="EMBL" id="SMUV01000058">
    <property type="protein sequence ID" value="TDK50197.1"/>
    <property type="molecule type" value="Genomic_DNA"/>
</dbReference>
<keyword evidence="5 13" id="KW-1003">Cell membrane</keyword>
<dbReference type="GO" id="GO:0009306">
    <property type="term" value="P:protein secretion"/>
    <property type="evidence" value="ECO:0007669"/>
    <property type="project" value="InterPro"/>
</dbReference>
<keyword evidence="7 13" id="KW-1005">Bacterial flagellum biogenesis</keyword>
<dbReference type="InterPro" id="IPR006135">
    <property type="entry name" value="T3SS_substrate_exporter"/>
</dbReference>
<keyword evidence="10 13" id="KW-0472">Membrane</keyword>
<protein>
    <recommendedName>
        <fullName evidence="3 13">Flagellar biosynthetic protein FlhB</fullName>
    </recommendedName>
</protein>
<comment type="function">
    <text evidence="12 13">Required for formation of the rod structure in the basal body of the flagellar apparatus. Together with FliI and FliH, may constitute the export apparatus of flagellin.</text>
</comment>
<evidence type="ECO:0000256" key="7">
    <source>
        <dbReference type="ARBA" id="ARBA00022795"/>
    </source>
</evidence>
<keyword evidence="15" id="KW-0969">Cilium</keyword>
<sequence>MADNQDQDKSQQTQEPTDKKLRDARKKGDVPSSRETGNMMVVLALVLATAFVLPWQGPRLSATLGAVIEGAGQIEVGQGRAGLTALGLVLRELVLSLALVLAPLFLMILTGGVVGVLIQGETVAALERVTPKLSKVSPVQGLKRLFSANTLVEFGKSLIKVLVVGGLALWVTERAVRGIWEAPGFVPETLPGYMLDATRRLLIAATVFLVPVAIFDILWNRFDWRRRQMMSVKEVRDEMKESEGDPHIKGKRASIRRARSRQRMATAVPQASVILTNPTHYAVALKYEQGVDEAPVCVAKGADLLAHRIREIAHEHDVPIVENKPLARTLFDQVEIDQTVPVEHWQVVAEIISFVLDLKHNRHRKPPQGSVLRTGPE</sequence>
<evidence type="ECO:0000256" key="5">
    <source>
        <dbReference type="ARBA" id="ARBA00022475"/>
    </source>
</evidence>
<evidence type="ECO:0000313" key="16">
    <source>
        <dbReference type="Proteomes" id="UP000295301"/>
    </source>
</evidence>
<comment type="subcellular location">
    <subcellularLocation>
        <location evidence="1">Cell membrane</location>
        <topology evidence="1">Multi-pass membrane protein</topology>
    </subcellularLocation>
</comment>
<comment type="caution">
    <text evidence="15">The sequence shown here is derived from an EMBL/GenBank/DDBJ whole genome shotgun (WGS) entry which is preliminary data.</text>
</comment>
<dbReference type="Gene3D" id="3.40.1690.10">
    <property type="entry name" value="secretion proteins EscU"/>
    <property type="match status" value="1"/>
</dbReference>
<evidence type="ECO:0000256" key="8">
    <source>
        <dbReference type="ARBA" id="ARBA00022927"/>
    </source>
</evidence>
<keyword evidence="16" id="KW-1185">Reference proteome</keyword>
<dbReference type="GO" id="GO:0005886">
    <property type="term" value="C:plasma membrane"/>
    <property type="evidence" value="ECO:0007669"/>
    <property type="project" value="UniProtKB-SubCell"/>
</dbReference>
<feature type="transmembrane region" description="Helical" evidence="13">
    <location>
        <begin position="200"/>
        <end position="219"/>
    </location>
</feature>
<comment type="similarity">
    <text evidence="2 13">Belongs to the type III secretion exporter family.</text>
</comment>
<dbReference type="PRINTS" id="PR00950">
    <property type="entry name" value="TYPE3IMSPROT"/>
</dbReference>
<evidence type="ECO:0000256" key="13">
    <source>
        <dbReference type="RuleBase" id="RU364091"/>
    </source>
</evidence>
<keyword evidence="9 13" id="KW-1133">Transmembrane helix</keyword>
<evidence type="ECO:0000256" key="11">
    <source>
        <dbReference type="ARBA" id="ARBA00023225"/>
    </source>
</evidence>
<proteinExistence type="inferred from homology"/>
<keyword evidence="6 13" id="KW-0812">Transmembrane</keyword>
<dbReference type="GO" id="GO:0044780">
    <property type="term" value="P:bacterial-type flagellum assembly"/>
    <property type="evidence" value="ECO:0007669"/>
    <property type="project" value="InterPro"/>
</dbReference>
<feature type="transmembrane region" description="Helical" evidence="13">
    <location>
        <begin position="93"/>
        <end position="118"/>
    </location>
</feature>